<evidence type="ECO:0000256" key="1">
    <source>
        <dbReference type="ARBA" id="ARBA00004571"/>
    </source>
</evidence>
<keyword evidence="10" id="KW-1185">Reference proteome</keyword>
<organism evidence="9 10">
    <name type="scientific">Acinetobacter lanii</name>
    <dbReference type="NCBI Taxonomy" id="2715163"/>
    <lineage>
        <taxon>Bacteria</taxon>
        <taxon>Pseudomonadati</taxon>
        <taxon>Pseudomonadota</taxon>
        <taxon>Gammaproteobacteria</taxon>
        <taxon>Moraxellales</taxon>
        <taxon>Moraxellaceae</taxon>
        <taxon>Acinetobacter</taxon>
    </lineage>
</organism>
<accession>A0A6G8S2K2</accession>
<dbReference type="PANTHER" id="PTHR35093">
    <property type="entry name" value="OUTER MEMBRANE PROTEIN NMB0088-RELATED"/>
    <property type="match status" value="1"/>
</dbReference>
<dbReference type="Proteomes" id="UP000501939">
    <property type="component" value="Chromosome"/>
</dbReference>
<evidence type="ECO:0000313" key="9">
    <source>
        <dbReference type="EMBL" id="QIO08248.1"/>
    </source>
</evidence>
<evidence type="ECO:0000256" key="6">
    <source>
        <dbReference type="ARBA" id="ARBA00023136"/>
    </source>
</evidence>
<name>A0A6G8S2K2_9GAMM</name>
<protein>
    <submittedName>
        <fullName evidence="9">Transporter</fullName>
    </submittedName>
</protein>
<evidence type="ECO:0000256" key="4">
    <source>
        <dbReference type="ARBA" id="ARBA00022692"/>
    </source>
</evidence>
<keyword evidence="5 8" id="KW-0732">Signal</keyword>
<dbReference type="Pfam" id="PF03349">
    <property type="entry name" value="Toluene_X"/>
    <property type="match status" value="1"/>
</dbReference>
<dbReference type="PANTHER" id="PTHR35093:SF8">
    <property type="entry name" value="OUTER MEMBRANE PROTEIN NMB0088-RELATED"/>
    <property type="match status" value="1"/>
</dbReference>
<comment type="similarity">
    <text evidence="2">Belongs to the OmpP1/FadL family.</text>
</comment>
<dbReference type="SUPFAM" id="SSF56935">
    <property type="entry name" value="Porins"/>
    <property type="match status" value="1"/>
</dbReference>
<evidence type="ECO:0000256" key="7">
    <source>
        <dbReference type="ARBA" id="ARBA00023237"/>
    </source>
</evidence>
<dbReference type="AlphaFoldDB" id="A0A6G8S2K2"/>
<evidence type="ECO:0000256" key="2">
    <source>
        <dbReference type="ARBA" id="ARBA00008163"/>
    </source>
</evidence>
<dbReference type="GO" id="GO:0015483">
    <property type="term" value="F:long-chain fatty acid transporting porin activity"/>
    <property type="evidence" value="ECO:0007669"/>
    <property type="project" value="TreeGrafter"/>
</dbReference>
<gene>
    <name evidence="9" type="ORF">G8D99_03900</name>
</gene>
<dbReference type="InterPro" id="IPR005017">
    <property type="entry name" value="OMPP1/FadL/TodX"/>
</dbReference>
<sequence>MKLSVIRFAILLTTIPTITLAAGLERSNQSMTAFLQPGNYAEAGISGVVPHVSGKDNSQHRVGNMADSYIVPNAALKVQATDHISLGLIYDQPFGGDSTYQIDGSDFSTATESTTVDVNTNNLTLLAGYQPNENWNFYGGAVWQTVEADISLRGNAYSLLSGYDIKVKNEDAWGWLAGFAYSKPEIGLRAALTYRSEVEHNARSEESSHLPQSGGIISSLTHIPVEFLQPTLNTMGHVNSKVQAVTPQSVNLDFQTGITKKTLATANVRWVHWDQFKVTPTLLATATSMLPGVGKQNLIDYKDDEWAINLGLSHKFTDKWAGSAGVGWDSGAGNPITILGPTHGYWSVGLGGQYSPTPSTFIQGGVKYFGLGDAKAQTAGQVKGDFSNNYAIGYGVKIGYKF</sequence>
<feature type="chain" id="PRO_5026179743" evidence="8">
    <location>
        <begin position="22"/>
        <end position="402"/>
    </location>
</feature>
<dbReference type="GO" id="GO:0009279">
    <property type="term" value="C:cell outer membrane"/>
    <property type="evidence" value="ECO:0007669"/>
    <property type="project" value="UniProtKB-SubCell"/>
</dbReference>
<keyword evidence="3" id="KW-1134">Transmembrane beta strand</keyword>
<keyword evidence="4" id="KW-0812">Transmembrane</keyword>
<evidence type="ECO:0000313" key="10">
    <source>
        <dbReference type="Proteomes" id="UP000501939"/>
    </source>
</evidence>
<dbReference type="RefSeq" id="WP_166322813.1">
    <property type="nucleotide sequence ID" value="NZ_CP049916.1"/>
</dbReference>
<dbReference type="Gene3D" id="2.40.160.60">
    <property type="entry name" value="Outer membrane protein transport protein (OMPP1/FadL/TodX)"/>
    <property type="match status" value="1"/>
</dbReference>
<keyword evidence="6" id="KW-0472">Membrane</keyword>
<evidence type="ECO:0000256" key="3">
    <source>
        <dbReference type="ARBA" id="ARBA00022452"/>
    </source>
</evidence>
<keyword evidence="7" id="KW-0998">Cell outer membrane</keyword>
<evidence type="ECO:0000256" key="5">
    <source>
        <dbReference type="ARBA" id="ARBA00022729"/>
    </source>
</evidence>
<feature type="signal peptide" evidence="8">
    <location>
        <begin position="1"/>
        <end position="21"/>
    </location>
</feature>
<dbReference type="KEGG" id="alj:G8D99_03900"/>
<evidence type="ECO:0000256" key="8">
    <source>
        <dbReference type="SAM" id="SignalP"/>
    </source>
</evidence>
<dbReference type="EMBL" id="CP049916">
    <property type="protein sequence ID" value="QIO08248.1"/>
    <property type="molecule type" value="Genomic_DNA"/>
</dbReference>
<reference evidence="9 10" key="1">
    <citation type="submission" date="2020-03" db="EMBL/GenBank/DDBJ databases">
        <authorList>
            <person name="Zhu W."/>
        </authorList>
    </citation>
    <scope>NUCLEOTIDE SEQUENCE [LARGE SCALE GENOMIC DNA]</scope>
    <source>
        <strain evidence="9 10">185</strain>
    </source>
</reference>
<comment type="subcellular location">
    <subcellularLocation>
        <location evidence="1">Cell outer membrane</location>
        <topology evidence="1">Multi-pass membrane protein</topology>
    </subcellularLocation>
</comment>
<proteinExistence type="inferred from homology"/>